<evidence type="ECO:0000256" key="5">
    <source>
        <dbReference type="ARBA" id="ARBA00024361"/>
    </source>
</evidence>
<feature type="non-terminal residue" evidence="7">
    <location>
        <position position="1"/>
    </location>
</feature>
<dbReference type="InterPro" id="IPR008663">
    <property type="entry name" value="LECT2"/>
</dbReference>
<sequence length="144" mass="15873">RFFSSFLLLFLVAAAAQWANICSSQPETKIRGCDTKGCGGYNQPRGARRHGGVDVVCEDGSTVHALFMGRTDQRTRPYGNAIDDEVQLSGEGFCIKMFYIKPVKSSGPIRKGENIGVLLPMQSVYRGITSHVQNHDFTDPTPYL</sequence>
<comment type="caution">
    <text evidence="7">The sequence shown here is derived from an EMBL/GenBank/DDBJ whole genome shotgun (WGS) entry which is preliminary data.</text>
</comment>
<name>A0A7K6ZWQ3_9AVES</name>
<keyword evidence="2 6" id="KW-0732">Signal</keyword>
<dbReference type="GO" id="GO:0046872">
    <property type="term" value="F:metal ion binding"/>
    <property type="evidence" value="ECO:0007669"/>
    <property type="project" value="UniProtKB-KW"/>
</dbReference>
<feature type="non-terminal residue" evidence="7">
    <location>
        <position position="144"/>
    </location>
</feature>
<evidence type="ECO:0000256" key="3">
    <source>
        <dbReference type="ARBA" id="ARBA00022833"/>
    </source>
</evidence>
<evidence type="ECO:0000313" key="7">
    <source>
        <dbReference type="EMBL" id="NWX87839.1"/>
    </source>
</evidence>
<reference evidence="7 8" key="1">
    <citation type="submission" date="2019-09" db="EMBL/GenBank/DDBJ databases">
        <title>Bird 10,000 Genomes (B10K) Project - Family phase.</title>
        <authorList>
            <person name="Zhang G."/>
        </authorList>
    </citation>
    <scope>NUCLEOTIDE SEQUENCE [LARGE SCALE GENOMIC DNA]</scope>
    <source>
        <strain evidence="7">B10K-MSB-04</strain>
    </source>
</reference>
<keyword evidence="1" id="KW-0479">Metal-binding</keyword>
<comment type="similarity">
    <text evidence="5">Belongs to the LECT2/MIM-1 family.</text>
</comment>
<evidence type="ECO:0000256" key="2">
    <source>
        <dbReference type="ARBA" id="ARBA00022729"/>
    </source>
</evidence>
<dbReference type="Gene3D" id="2.70.70.10">
    <property type="entry name" value="Glucose Permease (Domain IIA)"/>
    <property type="match status" value="1"/>
</dbReference>
<evidence type="ECO:0000256" key="1">
    <source>
        <dbReference type="ARBA" id="ARBA00022723"/>
    </source>
</evidence>
<organism evidence="7 8">
    <name type="scientific">Nothoprocta pentlandii</name>
    <dbReference type="NCBI Taxonomy" id="2585814"/>
    <lineage>
        <taxon>Eukaryota</taxon>
        <taxon>Metazoa</taxon>
        <taxon>Chordata</taxon>
        <taxon>Craniata</taxon>
        <taxon>Vertebrata</taxon>
        <taxon>Euteleostomi</taxon>
        <taxon>Archelosauria</taxon>
        <taxon>Archosauria</taxon>
        <taxon>Dinosauria</taxon>
        <taxon>Saurischia</taxon>
        <taxon>Theropoda</taxon>
        <taxon>Coelurosauria</taxon>
        <taxon>Aves</taxon>
        <taxon>Palaeognathae</taxon>
        <taxon>Tinamiformes</taxon>
        <taxon>Tinamidae</taxon>
        <taxon>Nothoprocta</taxon>
    </lineage>
</organism>
<keyword evidence="3" id="KW-0862">Zinc</keyword>
<feature type="chain" id="PRO_5029653028" evidence="6">
    <location>
        <begin position="19"/>
        <end position="144"/>
    </location>
</feature>
<feature type="signal peptide" evidence="6">
    <location>
        <begin position="1"/>
        <end position="18"/>
    </location>
</feature>
<gene>
    <name evidence="7" type="primary">Lect2</name>
    <name evidence="7" type="ORF">NOTPEN_R14037</name>
</gene>
<evidence type="ECO:0000256" key="4">
    <source>
        <dbReference type="ARBA" id="ARBA00023157"/>
    </source>
</evidence>
<protein>
    <submittedName>
        <fullName evidence="7">LECT2 protein</fullName>
    </submittedName>
</protein>
<dbReference type="InterPro" id="IPR011055">
    <property type="entry name" value="Dup_hybrid_motif"/>
</dbReference>
<keyword evidence="4" id="KW-1015">Disulfide bond</keyword>
<dbReference type="Proteomes" id="UP000538817">
    <property type="component" value="Unassembled WGS sequence"/>
</dbReference>
<accession>A0A7K6ZWQ3</accession>
<evidence type="ECO:0000313" key="8">
    <source>
        <dbReference type="Proteomes" id="UP000538817"/>
    </source>
</evidence>
<dbReference type="PANTHER" id="PTHR11329:SF0">
    <property type="entry name" value="LEUKOCYTE CELL-DERIVED CHEMOTAXIN-2"/>
    <property type="match status" value="1"/>
</dbReference>
<keyword evidence="8" id="KW-1185">Reference proteome</keyword>
<dbReference type="PANTHER" id="PTHR11329">
    <property type="entry name" value="LEUKOCYTE CELL-DERIVED CHEMOTAXIN 2"/>
    <property type="match status" value="1"/>
</dbReference>
<evidence type="ECO:0000256" key="6">
    <source>
        <dbReference type="SAM" id="SignalP"/>
    </source>
</evidence>
<dbReference type="EMBL" id="VZSG01000330">
    <property type="protein sequence ID" value="NWX87839.1"/>
    <property type="molecule type" value="Genomic_DNA"/>
</dbReference>
<dbReference type="AlphaFoldDB" id="A0A7K6ZWQ3"/>
<proteinExistence type="inferred from homology"/>